<feature type="domain" description="NADP-dependent oxidoreductase" evidence="3">
    <location>
        <begin position="216"/>
        <end position="336"/>
    </location>
</feature>
<feature type="region of interest" description="Disordered" evidence="2">
    <location>
        <begin position="164"/>
        <end position="202"/>
    </location>
</feature>
<evidence type="ECO:0000259" key="3">
    <source>
        <dbReference type="Pfam" id="PF00248"/>
    </source>
</evidence>
<dbReference type="Proteomes" id="UP001500124">
    <property type="component" value="Unassembled WGS sequence"/>
</dbReference>
<evidence type="ECO:0000313" key="6">
    <source>
        <dbReference type="Proteomes" id="UP001500124"/>
    </source>
</evidence>
<dbReference type="SUPFAM" id="SSF51430">
    <property type="entry name" value="NAD(P)-linked oxidoreductase"/>
    <property type="match status" value="1"/>
</dbReference>
<dbReference type="Gene3D" id="3.40.50.300">
    <property type="entry name" value="P-loop containing nucleotide triphosphate hydrolases"/>
    <property type="match status" value="1"/>
</dbReference>
<dbReference type="CDD" id="cd19088">
    <property type="entry name" value="AKR_AKR13B1"/>
    <property type="match status" value="1"/>
</dbReference>
<dbReference type="Pfam" id="PF00248">
    <property type="entry name" value="Aldo_ket_red"/>
    <property type="match status" value="1"/>
</dbReference>
<protein>
    <recommendedName>
        <fullName evidence="7">Aldo/keto reductase</fullName>
    </recommendedName>
</protein>
<dbReference type="Gene3D" id="3.20.20.100">
    <property type="entry name" value="NADP-dependent oxidoreductase domain"/>
    <property type="match status" value="2"/>
</dbReference>
<dbReference type="PANTHER" id="PTHR43625">
    <property type="entry name" value="AFLATOXIN B1 ALDEHYDE REDUCTASE"/>
    <property type="match status" value="1"/>
</dbReference>
<dbReference type="InterPro" id="IPR050791">
    <property type="entry name" value="Aldo-Keto_reductase"/>
</dbReference>
<feature type="compositionally biased region" description="Basic residues" evidence="2">
    <location>
        <begin position="171"/>
        <end position="186"/>
    </location>
</feature>
<dbReference type="InterPro" id="IPR027417">
    <property type="entry name" value="P-loop_NTPase"/>
</dbReference>
<evidence type="ECO:0000259" key="4">
    <source>
        <dbReference type="Pfam" id="PF13521"/>
    </source>
</evidence>
<gene>
    <name evidence="5" type="ORF">GCM10023336_38460</name>
</gene>
<sequence length="389" mass="42611">MVTTPVRIGVLGPHSTGKTTLLKRRERELRGHGVPVARIGRLARRAAGIGLPKTHQHTAASTEWIIAQGIADEIAAAAQGAEVVLADRAPLDALAYLHAAVEYRADHLHRREKERLRLLVSTQLPKYHLLLATVLDPDIPVDEGHDYDPRYRKLVDRHVHELLADDAVPHTPRHQRPRRPGQRHRAGAPPLPAGGRRMSIAPPAGTITIAGKSVSRLGFGTMRLTGPGVWGYPADYDTALTVLREAVDTHGISHIDTADAYGPHTLEHLIREALHPYPEHVLIATKVGMARPAPGLWAPHGHPVYLRSCVEASLRRLGVDRLELCYLHRIDPQVPYVAYRPFDAGLLARRGVQAPLDWLFSRGEHVAAIPGTSRPEHLAQITAAAAGRA</sequence>
<feature type="domain" description="NadR/Ttd14 AAA" evidence="4">
    <location>
        <begin position="8"/>
        <end position="164"/>
    </location>
</feature>
<name>A0ABP9KLF0_9ACTN</name>
<reference evidence="6" key="1">
    <citation type="journal article" date="2019" name="Int. J. Syst. Evol. Microbiol.">
        <title>The Global Catalogue of Microorganisms (GCM) 10K type strain sequencing project: providing services to taxonomists for standard genome sequencing and annotation.</title>
        <authorList>
            <consortium name="The Broad Institute Genomics Platform"/>
            <consortium name="The Broad Institute Genome Sequencing Center for Infectious Disease"/>
            <person name="Wu L."/>
            <person name="Ma J."/>
        </authorList>
    </citation>
    <scope>NUCLEOTIDE SEQUENCE [LARGE SCALE GENOMIC DNA]</scope>
    <source>
        <strain evidence="6">JCM 18410</strain>
    </source>
</reference>
<evidence type="ECO:0000256" key="2">
    <source>
        <dbReference type="SAM" id="MobiDB-lite"/>
    </source>
</evidence>
<dbReference type="SUPFAM" id="SSF52540">
    <property type="entry name" value="P-loop containing nucleoside triphosphate hydrolases"/>
    <property type="match status" value="1"/>
</dbReference>
<organism evidence="5 6">
    <name type="scientific">Streptomyces similanensis</name>
    <dbReference type="NCBI Taxonomy" id="1274988"/>
    <lineage>
        <taxon>Bacteria</taxon>
        <taxon>Bacillati</taxon>
        <taxon>Actinomycetota</taxon>
        <taxon>Actinomycetes</taxon>
        <taxon>Kitasatosporales</taxon>
        <taxon>Streptomycetaceae</taxon>
        <taxon>Streptomyces</taxon>
    </lineage>
</organism>
<evidence type="ECO:0000313" key="5">
    <source>
        <dbReference type="EMBL" id="GAA5061188.1"/>
    </source>
</evidence>
<dbReference type="PANTHER" id="PTHR43625:SF40">
    <property type="entry name" value="ALDO-KETO REDUCTASE YAKC [NADP(+)]"/>
    <property type="match status" value="1"/>
</dbReference>
<comment type="caution">
    <text evidence="5">The sequence shown here is derived from an EMBL/GenBank/DDBJ whole genome shotgun (WGS) entry which is preliminary data.</text>
</comment>
<proteinExistence type="predicted"/>
<evidence type="ECO:0000256" key="1">
    <source>
        <dbReference type="ARBA" id="ARBA00023002"/>
    </source>
</evidence>
<dbReference type="EMBL" id="BAABKC010000053">
    <property type="protein sequence ID" value="GAA5061188.1"/>
    <property type="molecule type" value="Genomic_DNA"/>
</dbReference>
<keyword evidence="6" id="KW-1185">Reference proteome</keyword>
<dbReference type="InterPro" id="IPR023210">
    <property type="entry name" value="NADP_OxRdtase_dom"/>
</dbReference>
<dbReference type="InterPro" id="IPR038727">
    <property type="entry name" value="NadR/Ttd14_AAA_dom"/>
</dbReference>
<keyword evidence="1" id="KW-0560">Oxidoreductase</keyword>
<dbReference type="Pfam" id="PF13521">
    <property type="entry name" value="AAA_28"/>
    <property type="match status" value="1"/>
</dbReference>
<dbReference type="InterPro" id="IPR036812">
    <property type="entry name" value="NAD(P)_OxRdtase_dom_sf"/>
</dbReference>
<accession>A0ABP9KLF0</accession>
<evidence type="ECO:0008006" key="7">
    <source>
        <dbReference type="Google" id="ProtNLM"/>
    </source>
</evidence>